<name>A0A9P5YQR3_9AGAR</name>
<dbReference type="Proteomes" id="UP000807469">
    <property type="component" value="Unassembled WGS sequence"/>
</dbReference>
<dbReference type="Pfam" id="PF13600">
    <property type="entry name" value="DUF4140"/>
    <property type="match status" value="1"/>
</dbReference>
<reference evidence="4" key="1">
    <citation type="submission" date="2020-11" db="EMBL/GenBank/DDBJ databases">
        <authorList>
            <consortium name="DOE Joint Genome Institute"/>
            <person name="Ahrendt S."/>
            <person name="Riley R."/>
            <person name="Andreopoulos W."/>
            <person name="Labutti K."/>
            <person name="Pangilinan J."/>
            <person name="Ruiz-Duenas F.J."/>
            <person name="Barrasa J.M."/>
            <person name="Sanchez-Garcia M."/>
            <person name="Camarero S."/>
            <person name="Miyauchi S."/>
            <person name="Serrano A."/>
            <person name="Linde D."/>
            <person name="Babiker R."/>
            <person name="Drula E."/>
            <person name="Ayuso-Fernandez I."/>
            <person name="Pacheco R."/>
            <person name="Padilla G."/>
            <person name="Ferreira P."/>
            <person name="Barriuso J."/>
            <person name="Kellner H."/>
            <person name="Castanera R."/>
            <person name="Alfaro M."/>
            <person name="Ramirez L."/>
            <person name="Pisabarro A.G."/>
            <person name="Kuo A."/>
            <person name="Tritt A."/>
            <person name="Lipzen A."/>
            <person name="He G."/>
            <person name="Yan M."/>
            <person name="Ng V."/>
            <person name="Cullen D."/>
            <person name="Martin F."/>
            <person name="Rosso M.-N."/>
            <person name="Henrissat B."/>
            <person name="Hibbett D."/>
            <person name="Martinez A.T."/>
            <person name="Grigoriev I.V."/>
        </authorList>
    </citation>
    <scope>NUCLEOTIDE SEQUENCE</scope>
    <source>
        <strain evidence="4">CIRM-BRFM 674</strain>
    </source>
</reference>
<organism evidence="4 5">
    <name type="scientific">Pholiota conissans</name>
    <dbReference type="NCBI Taxonomy" id="109636"/>
    <lineage>
        <taxon>Eukaryota</taxon>
        <taxon>Fungi</taxon>
        <taxon>Dikarya</taxon>
        <taxon>Basidiomycota</taxon>
        <taxon>Agaricomycotina</taxon>
        <taxon>Agaricomycetes</taxon>
        <taxon>Agaricomycetidae</taxon>
        <taxon>Agaricales</taxon>
        <taxon>Agaricineae</taxon>
        <taxon>Strophariaceae</taxon>
        <taxon>Pholiota</taxon>
    </lineage>
</organism>
<dbReference type="PANTHER" id="PTHR31005">
    <property type="entry name" value="DUF4139 DOMAIN-CONTAINING PROTEIN"/>
    <property type="match status" value="1"/>
</dbReference>
<evidence type="ECO:0000313" key="5">
    <source>
        <dbReference type="Proteomes" id="UP000807469"/>
    </source>
</evidence>
<dbReference type="NCBIfam" id="TIGR02231">
    <property type="entry name" value="mucoidy inhibitor MuiA family protein"/>
    <property type="match status" value="1"/>
</dbReference>
<feature type="region of interest" description="Disordered" evidence="1">
    <location>
        <begin position="297"/>
        <end position="334"/>
    </location>
</feature>
<accession>A0A9P5YQR3</accession>
<dbReference type="AlphaFoldDB" id="A0A9P5YQR3"/>
<evidence type="ECO:0000259" key="2">
    <source>
        <dbReference type="Pfam" id="PF13598"/>
    </source>
</evidence>
<dbReference type="EMBL" id="MU155478">
    <property type="protein sequence ID" value="KAF9473010.1"/>
    <property type="molecule type" value="Genomic_DNA"/>
</dbReference>
<sequence length="612" mass="67440">MSPGVAPDIISLTASQASKITKVNIYSGRAEITRHFVFSIQQGQNQVVILGLPDSLQQDSVRVEGRGKASIHDVAISRTPVETTSSRHPTSDAWKLLDRQRQEKKKAIQSVLEARAALNTYLETVKANEVELDKFKLIVDDHEALARKFDLRILDLEGELSELTVQAGIEKMKMTETPQQQTWQVGVNLWAESIEKVEIYIQYVVLNADWSASYDIRADTESQGKNITILYKAVIRQNTGESWEGIPLTLETTNPAFGLSSPQLPPWNVGIFNPSPSSLPIPGIPAMMPFMPPPVVIQQRSRSSSRSRSPRRRRDVSRSRSRSPSPRLYQPPVMSHVQIGSSNKGNIAATFEVPGFINIPSDGLKHSVTISKLTYDATLLWYSIPKVDAKIYIKAKIKNESEYRFIPGPANVYVDGSFVATSAVPGVSPEETFDCPLGLDPSISVTYHPREKKATQTGFVKKSSSTTYIQRITLLNAKSTPIANLKVVDSIPVSQDERIEIKLISPSLPVPTVDLPVRKDSMSAEDGDSGSSLKAKIGSNKTQKIMRVLLPSKNANGVVAQWDGIGDPDVDQQTVGKNGRVSWIVTMAPQEKVTLALKYEISFPEKATVFGL</sequence>
<dbReference type="InterPro" id="IPR037291">
    <property type="entry name" value="DUF4139"/>
</dbReference>
<feature type="domain" description="DUF4140" evidence="3">
    <location>
        <begin position="23"/>
        <end position="123"/>
    </location>
</feature>
<evidence type="ECO:0000256" key="1">
    <source>
        <dbReference type="SAM" id="MobiDB-lite"/>
    </source>
</evidence>
<dbReference type="InterPro" id="IPR025554">
    <property type="entry name" value="DUF4140"/>
</dbReference>
<feature type="compositionally biased region" description="Basic residues" evidence="1">
    <location>
        <begin position="303"/>
        <end position="321"/>
    </location>
</feature>
<evidence type="ECO:0000313" key="4">
    <source>
        <dbReference type="EMBL" id="KAF9473010.1"/>
    </source>
</evidence>
<protein>
    <recommendedName>
        <fullName evidence="6">Mucoidy inhibitor A</fullName>
    </recommendedName>
</protein>
<dbReference type="OrthoDB" id="10068793at2759"/>
<dbReference type="InterPro" id="IPR011935">
    <property type="entry name" value="CHP02231"/>
</dbReference>
<dbReference type="Pfam" id="PF13598">
    <property type="entry name" value="DUF4139"/>
    <property type="match status" value="1"/>
</dbReference>
<dbReference type="PANTHER" id="PTHR31005:SF8">
    <property type="entry name" value="DUF4139 DOMAIN-CONTAINING PROTEIN"/>
    <property type="match status" value="1"/>
</dbReference>
<evidence type="ECO:0000259" key="3">
    <source>
        <dbReference type="Pfam" id="PF13600"/>
    </source>
</evidence>
<keyword evidence="5" id="KW-1185">Reference proteome</keyword>
<proteinExistence type="predicted"/>
<comment type="caution">
    <text evidence="4">The sequence shown here is derived from an EMBL/GenBank/DDBJ whole genome shotgun (WGS) entry which is preliminary data.</text>
</comment>
<gene>
    <name evidence="4" type="ORF">BDN70DRAFT_886320</name>
</gene>
<feature type="domain" description="DUF4139" evidence="2">
    <location>
        <begin position="201"/>
        <end position="605"/>
    </location>
</feature>
<evidence type="ECO:0008006" key="6">
    <source>
        <dbReference type="Google" id="ProtNLM"/>
    </source>
</evidence>